<reference evidence="2 3" key="1">
    <citation type="submission" date="2020-11" db="EMBL/GenBank/DDBJ databases">
        <title>Kefir isolates.</title>
        <authorList>
            <person name="Marcisauskas S."/>
            <person name="Kim Y."/>
            <person name="Blasche S."/>
        </authorList>
    </citation>
    <scope>NUCLEOTIDE SEQUENCE [LARGE SCALE GENOMIC DNA]</scope>
    <source>
        <strain evidence="2 3">KR</strain>
    </source>
</reference>
<feature type="compositionally biased region" description="Basic and acidic residues" evidence="1">
    <location>
        <begin position="49"/>
        <end position="61"/>
    </location>
</feature>
<gene>
    <name evidence="2" type="ORF">C6P46_002929</name>
</gene>
<evidence type="ECO:0000313" key="3">
    <source>
        <dbReference type="Proteomes" id="UP000777482"/>
    </source>
</evidence>
<feature type="compositionally biased region" description="Basic residues" evidence="1">
    <location>
        <begin position="82"/>
        <end position="92"/>
    </location>
</feature>
<protein>
    <recommendedName>
        <fullName evidence="4">Oxidoreductase-like domain-containing protein</fullName>
    </recommendedName>
</protein>
<evidence type="ECO:0000313" key="2">
    <source>
        <dbReference type="EMBL" id="KAG0663086.1"/>
    </source>
</evidence>
<evidence type="ECO:0000256" key="1">
    <source>
        <dbReference type="SAM" id="MobiDB-lite"/>
    </source>
</evidence>
<feature type="compositionally biased region" description="Basic and acidic residues" evidence="1">
    <location>
        <begin position="93"/>
        <end position="110"/>
    </location>
</feature>
<dbReference type="Proteomes" id="UP000777482">
    <property type="component" value="Unassembled WGS sequence"/>
</dbReference>
<feature type="compositionally biased region" description="Low complexity" evidence="1">
    <location>
        <begin position="165"/>
        <end position="175"/>
    </location>
</feature>
<accession>A0A9P6W604</accession>
<feature type="compositionally biased region" description="Basic and acidic residues" evidence="1">
    <location>
        <begin position="149"/>
        <end position="159"/>
    </location>
</feature>
<comment type="caution">
    <text evidence="2">The sequence shown here is derived from an EMBL/GenBank/DDBJ whole genome shotgun (WGS) entry which is preliminary data.</text>
</comment>
<organism evidence="2 3">
    <name type="scientific">Rhodotorula mucilaginosa</name>
    <name type="common">Yeast</name>
    <name type="synonym">Rhodotorula rubra</name>
    <dbReference type="NCBI Taxonomy" id="5537"/>
    <lineage>
        <taxon>Eukaryota</taxon>
        <taxon>Fungi</taxon>
        <taxon>Dikarya</taxon>
        <taxon>Basidiomycota</taxon>
        <taxon>Pucciniomycotina</taxon>
        <taxon>Microbotryomycetes</taxon>
        <taxon>Sporidiobolales</taxon>
        <taxon>Sporidiobolaceae</taxon>
        <taxon>Rhodotorula</taxon>
    </lineage>
</organism>
<dbReference type="EMBL" id="PUHQ01000022">
    <property type="protein sequence ID" value="KAG0663086.1"/>
    <property type="molecule type" value="Genomic_DNA"/>
</dbReference>
<keyword evidence="3" id="KW-1185">Reference proteome</keyword>
<feature type="region of interest" description="Disordered" evidence="1">
    <location>
        <begin position="149"/>
        <end position="211"/>
    </location>
</feature>
<feature type="compositionally biased region" description="Low complexity" evidence="1">
    <location>
        <begin position="1"/>
        <end position="35"/>
    </location>
</feature>
<sequence>MLGSLLGSLVGTAGSASSASSATTPSPRSESPATSVSQDSTAPSTPAEPAERPAKNPPEGRTEEEEEEQADPFQQSAFFQRLKTKGRHHRNRIKEIQERALKDTPPKEPDPWECCGGSCGIECVVTMWWEEEKTWRDLRPDWREIKQRLKDEEEDRQREAEEEAAIAGPPAAAGAVPTPSPTIAPAKEPRKAGTPTIEIALEDETQQKLAL</sequence>
<name>A0A9P6W604_RHOMI</name>
<proteinExistence type="predicted"/>
<dbReference type="OrthoDB" id="2538423at2759"/>
<evidence type="ECO:0008006" key="4">
    <source>
        <dbReference type="Google" id="ProtNLM"/>
    </source>
</evidence>
<dbReference type="AlphaFoldDB" id="A0A9P6W604"/>
<feature type="region of interest" description="Disordered" evidence="1">
    <location>
        <begin position="1"/>
        <end position="114"/>
    </location>
</feature>